<gene>
    <name evidence="1" type="ORF">E8E12_003805</name>
</gene>
<organism evidence="1 2">
    <name type="scientific">Didymella heteroderae</name>
    <dbReference type="NCBI Taxonomy" id="1769908"/>
    <lineage>
        <taxon>Eukaryota</taxon>
        <taxon>Fungi</taxon>
        <taxon>Dikarya</taxon>
        <taxon>Ascomycota</taxon>
        <taxon>Pezizomycotina</taxon>
        <taxon>Dothideomycetes</taxon>
        <taxon>Pleosporomycetidae</taxon>
        <taxon>Pleosporales</taxon>
        <taxon>Pleosporineae</taxon>
        <taxon>Didymellaceae</taxon>
        <taxon>Didymella</taxon>
    </lineage>
</organism>
<comment type="caution">
    <text evidence="1">The sequence shown here is derived from an EMBL/GenBank/DDBJ whole genome shotgun (WGS) entry which is preliminary data.</text>
</comment>
<sequence>MIAKKARDTGPYFGPGLSVWEDEHGELTVKTDWKLDASSESDDALDQTTLILLASHNRGSKLHGLLIHPLPDGKYVRVGQFDYKQSPEIDTRLDVQQKTSRQDPWNEIRHGNLGVFQDATFKNFHIV</sequence>
<dbReference type="Proteomes" id="UP000758155">
    <property type="component" value="Unassembled WGS sequence"/>
</dbReference>
<evidence type="ECO:0000313" key="1">
    <source>
        <dbReference type="EMBL" id="KAF3040063.1"/>
    </source>
</evidence>
<dbReference type="AlphaFoldDB" id="A0A9P5C1E6"/>
<dbReference type="EMBL" id="SWKV01000027">
    <property type="protein sequence ID" value="KAF3040063.1"/>
    <property type="molecule type" value="Genomic_DNA"/>
</dbReference>
<protein>
    <submittedName>
        <fullName evidence="1">Uncharacterized protein</fullName>
    </submittedName>
</protein>
<reference evidence="1" key="1">
    <citation type="submission" date="2019-04" db="EMBL/GenBank/DDBJ databases">
        <title>Sequencing of skin fungus with MAO and IRED activity.</title>
        <authorList>
            <person name="Marsaioli A.J."/>
            <person name="Bonatto J.M.C."/>
            <person name="Reis Junior O."/>
        </authorList>
    </citation>
    <scope>NUCLEOTIDE SEQUENCE</scope>
    <source>
        <strain evidence="1">28M1</strain>
    </source>
</reference>
<name>A0A9P5C1E6_9PLEO</name>
<accession>A0A9P5C1E6</accession>
<proteinExistence type="predicted"/>
<keyword evidence="2" id="KW-1185">Reference proteome</keyword>
<evidence type="ECO:0000313" key="2">
    <source>
        <dbReference type="Proteomes" id="UP000758155"/>
    </source>
</evidence>